<keyword evidence="5" id="KW-0614">Plasmid</keyword>
<dbReference type="Pfam" id="PF00364">
    <property type="entry name" value="Biotin_lipoyl"/>
    <property type="match status" value="1"/>
</dbReference>
<proteinExistence type="predicted"/>
<dbReference type="Gene3D" id="2.40.50.100">
    <property type="match status" value="1"/>
</dbReference>
<accession>A0AAU9D2M8</accession>
<evidence type="ECO:0000313" key="6">
    <source>
        <dbReference type="Proteomes" id="UP001348817"/>
    </source>
</evidence>
<dbReference type="SUPFAM" id="SSF88874">
    <property type="entry name" value="Receptor-binding domain of short tail fibre protein gp12"/>
    <property type="match status" value="1"/>
</dbReference>
<feature type="domain" description="Lipoyl-binding" evidence="4">
    <location>
        <begin position="25"/>
        <end position="99"/>
    </location>
</feature>
<dbReference type="GO" id="GO:0045254">
    <property type="term" value="C:pyruvate dehydrogenase complex"/>
    <property type="evidence" value="ECO:0007669"/>
    <property type="project" value="InterPro"/>
</dbReference>
<sequence length="184" mass="20593">MFDKLFGKSSEEKPSKPMERQVEGEVLIRMPLMSDAMEYGIITKWHVKVGDVIKADDILAEVETEKATMELESHVDGIVQELSPEGERVAVDEVIARLGLLDESTTEEFNALGPNMKGTVGEVRMFAGDKIPRHWLKCDGSLYKVEEKEELFSIIGNKYGEGENSFRVPKIDPIGGVMFIICAR</sequence>
<reference evidence="5 6" key="1">
    <citation type="submission" date="2021-12" db="EMBL/GenBank/DDBJ databases">
        <title>Genome sequencing of bacteria with rrn-lacking chromosome and rrn-plasmid.</title>
        <authorList>
            <person name="Anda M."/>
            <person name="Iwasaki W."/>
        </authorList>
    </citation>
    <scope>NUCLEOTIDE SEQUENCE [LARGE SCALE GENOMIC DNA]</scope>
    <source>
        <strain evidence="5 6">DSM 100852</strain>
        <plasmid evidence="5 6">pFA2</plasmid>
    </source>
</reference>
<dbReference type="Proteomes" id="UP001348817">
    <property type="component" value="Plasmid pFA2"/>
</dbReference>
<dbReference type="KEGG" id="fax:FUAX_43190"/>
<comment type="cofactor">
    <cofactor evidence="1">
        <name>(R)-lipoate</name>
        <dbReference type="ChEBI" id="CHEBI:83088"/>
    </cofactor>
</comment>
<evidence type="ECO:0000256" key="2">
    <source>
        <dbReference type="ARBA" id="ARBA00022823"/>
    </source>
</evidence>
<dbReference type="EMBL" id="AP025316">
    <property type="protein sequence ID" value="BDD11887.1"/>
    <property type="molecule type" value="Genomic_DNA"/>
</dbReference>
<dbReference type="PROSITE" id="PS00189">
    <property type="entry name" value="LIPOYL"/>
    <property type="match status" value="1"/>
</dbReference>
<dbReference type="PANTHER" id="PTHR23151:SF90">
    <property type="entry name" value="DIHYDROLIPOYLLYSINE-RESIDUE ACETYLTRANSFERASE COMPONENT OF PYRUVATE DEHYDROGENASE COMPLEX, MITOCHONDRIAL-RELATED"/>
    <property type="match status" value="1"/>
</dbReference>
<dbReference type="SUPFAM" id="SSF51230">
    <property type="entry name" value="Single hybrid motif"/>
    <property type="match status" value="1"/>
</dbReference>
<dbReference type="InterPro" id="IPR045257">
    <property type="entry name" value="E2/Pdx1"/>
</dbReference>
<keyword evidence="2" id="KW-0450">Lipoyl</keyword>
<dbReference type="Gene3D" id="3.90.1340.10">
    <property type="entry name" value="Phage tail collar domain"/>
    <property type="match status" value="1"/>
</dbReference>
<feature type="region of interest" description="Disordered" evidence="3">
    <location>
        <begin position="1"/>
        <end position="22"/>
    </location>
</feature>
<dbReference type="CDD" id="cd06849">
    <property type="entry name" value="lipoyl_domain"/>
    <property type="match status" value="1"/>
</dbReference>
<protein>
    <recommendedName>
        <fullName evidence="4">Lipoyl-binding domain-containing protein</fullName>
    </recommendedName>
</protein>
<dbReference type="InterPro" id="IPR011083">
    <property type="entry name" value="Phage_tail_collar_dom"/>
</dbReference>
<evidence type="ECO:0000259" key="4">
    <source>
        <dbReference type="PROSITE" id="PS50968"/>
    </source>
</evidence>
<evidence type="ECO:0000256" key="1">
    <source>
        <dbReference type="ARBA" id="ARBA00001938"/>
    </source>
</evidence>
<dbReference type="InterPro" id="IPR011053">
    <property type="entry name" value="Single_hybrid_motif"/>
</dbReference>
<dbReference type="AlphaFoldDB" id="A0AAU9D2M8"/>
<dbReference type="PANTHER" id="PTHR23151">
    <property type="entry name" value="DIHYDROLIPOAMIDE ACETYL/SUCCINYL-TRANSFERASE-RELATED"/>
    <property type="match status" value="1"/>
</dbReference>
<keyword evidence="6" id="KW-1185">Reference proteome</keyword>
<evidence type="ECO:0000313" key="5">
    <source>
        <dbReference type="EMBL" id="BDD11887.1"/>
    </source>
</evidence>
<gene>
    <name evidence="5" type="ORF">FUAX_43190</name>
</gene>
<geneLocation type="plasmid" evidence="5 6">
    <name>pFA2</name>
</geneLocation>
<organism evidence="5 6">
    <name type="scientific">Fulvitalea axinellae</name>
    <dbReference type="NCBI Taxonomy" id="1182444"/>
    <lineage>
        <taxon>Bacteria</taxon>
        <taxon>Pseudomonadati</taxon>
        <taxon>Bacteroidota</taxon>
        <taxon>Cytophagia</taxon>
        <taxon>Cytophagales</taxon>
        <taxon>Persicobacteraceae</taxon>
        <taxon>Fulvitalea</taxon>
    </lineage>
</organism>
<dbReference type="PROSITE" id="PS50968">
    <property type="entry name" value="BIOTINYL_LIPOYL"/>
    <property type="match status" value="1"/>
</dbReference>
<name>A0AAU9D2M8_9BACT</name>
<dbReference type="Pfam" id="PF07484">
    <property type="entry name" value="Collar"/>
    <property type="match status" value="1"/>
</dbReference>
<dbReference type="GO" id="GO:0006086">
    <property type="term" value="P:pyruvate decarboxylation to acetyl-CoA"/>
    <property type="evidence" value="ECO:0007669"/>
    <property type="project" value="InterPro"/>
</dbReference>
<evidence type="ECO:0000256" key="3">
    <source>
        <dbReference type="SAM" id="MobiDB-lite"/>
    </source>
</evidence>
<dbReference type="InterPro" id="IPR037053">
    <property type="entry name" value="Phage_tail_collar_dom_sf"/>
</dbReference>
<dbReference type="InterPro" id="IPR003016">
    <property type="entry name" value="2-oxoA_DH_lipoyl-BS"/>
</dbReference>
<dbReference type="InterPro" id="IPR000089">
    <property type="entry name" value="Biotin_lipoyl"/>
</dbReference>